<feature type="compositionally biased region" description="Polar residues" evidence="1">
    <location>
        <begin position="1455"/>
        <end position="1473"/>
    </location>
</feature>
<feature type="region of interest" description="Disordered" evidence="1">
    <location>
        <begin position="1012"/>
        <end position="1080"/>
    </location>
</feature>
<feature type="compositionally biased region" description="Low complexity" evidence="1">
    <location>
        <begin position="210"/>
        <end position="220"/>
    </location>
</feature>
<dbReference type="GeneID" id="26907058"/>
<feature type="compositionally biased region" description="Low complexity" evidence="1">
    <location>
        <begin position="764"/>
        <end position="779"/>
    </location>
</feature>
<feature type="compositionally biased region" description="Basic residues" evidence="1">
    <location>
        <begin position="1196"/>
        <end position="1208"/>
    </location>
</feature>
<feature type="compositionally biased region" description="Low complexity" evidence="1">
    <location>
        <begin position="1475"/>
        <end position="1493"/>
    </location>
</feature>
<organism evidence="2 3">
    <name type="scientific">Leptomonas pyrrhocoris</name>
    <name type="common">Firebug parasite</name>
    <dbReference type="NCBI Taxonomy" id="157538"/>
    <lineage>
        <taxon>Eukaryota</taxon>
        <taxon>Discoba</taxon>
        <taxon>Euglenozoa</taxon>
        <taxon>Kinetoplastea</taxon>
        <taxon>Metakinetoplastina</taxon>
        <taxon>Trypanosomatida</taxon>
        <taxon>Trypanosomatidae</taxon>
        <taxon>Leishmaniinae</taxon>
        <taxon>Leptomonas</taxon>
    </lineage>
</organism>
<feature type="compositionally biased region" description="Gly residues" evidence="1">
    <location>
        <begin position="1136"/>
        <end position="1148"/>
    </location>
</feature>
<dbReference type="RefSeq" id="XP_015656456.1">
    <property type="nucleotide sequence ID" value="XM_015805163.1"/>
</dbReference>
<feature type="region of interest" description="Disordered" evidence="1">
    <location>
        <begin position="1733"/>
        <end position="1835"/>
    </location>
</feature>
<feature type="compositionally biased region" description="Basic and acidic residues" evidence="1">
    <location>
        <begin position="642"/>
        <end position="651"/>
    </location>
</feature>
<feature type="region of interest" description="Disordered" evidence="1">
    <location>
        <begin position="312"/>
        <end position="336"/>
    </location>
</feature>
<proteinExistence type="predicted"/>
<feature type="compositionally biased region" description="Polar residues" evidence="1">
    <location>
        <begin position="1586"/>
        <end position="1597"/>
    </location>
</feature>
<feature type="region of interest" description="Disordered" evidence="1">
    <location>
        <begin position="2278"/>
        <end position="2302"/>
    </location>
</feature>
<feature type="region of interest" description="Disordered" evidence="1">
    <location>
        <begin position="2211"/>
        <end position="2235"/>
    </location>
</feature>
<feature type="region of interest" description="Disordered" evidence="1">
    <location>
        <begin position="1424"/>
        <end position="1508"/>
    </location>
</feature>
<feature type="compositionally biased region" description="Basic and acidic residues" evidence="1">
    <location>
        <begin position="1744"/>
        <end position="1753"/>
    </location>
</feature>
<dbReference type="Proteomes" id="UP000037923">
    <property type="component" value="Unassembled WGS sequence"/>
</dbReference>
<feature type="compositionally biased region" description="Basic and acidic residues" evidence="1">
    <location>
        <begin position="597"/>
        <end position="608"/>
    </location>
</feature>
<feature type="compositionally biased region" description="Low complexity" evidence="1">
    <location>
        <begin position="2216"/>
        <end position="2234"/>
    </location>
</feature>
<name>A0A0M9FXL2_LEPPY</name>
<dbReference type="OMA" id="FRCAPAH"/>
<feature type="compositionally biased region" description="Polar residues" evidence="1">
    <location>
        <begin position="1762"/>
        <end position="1779"/>
    </location>
</feature>
<feature type="compositionally biased region" description="Basic residues" evidence="1">
    <location>
        <begin position="1168"/>
        <end position="1178"/>
    </location>
</feature>
<feature type="compositionally biased region" description="Low complexity" evidence="1">
    <location>
        <begin position="1527"/>
        <end position="1541"/>
    </location>
</feature>
<feature type="compositionally biased region" description="Basic and acidic residues" evidence="1">
    <location>
        <begin position="1816"/>
        <end position="1830"/>
    </location>
</feature>
<feature type="compositionally biased region" description="Low complexity" evidence="1">
    <location>
        <begin position="1025"/>
        <end position="1040"/>
    </location>
</feature>
<feature type="compositionally biased region" description="Low complexity" evidence="1">
    <location>
        <begin position="166"/>
        <end position="182"/>
    </location>
</feature>
<feature type="compositionally biased region" description="Polar residues" evidence="1">
    <location>
        <begin position="113"/>
        <end position="142"/>
    </location>
</feature>
<evidence type="ECO:0000313" key="3">
    <source>
        <dbReference type="Proteomes" id="UP000037923"/>
    </source>
</evidence>
<feature type="compositionally biased region" description="Low complexity" evidence="1">
    <location>
        <begin position="1570"/>
        <end position="1584"/>
    </location>
</feature>
<feature type="compositionally biased region" description="Polar residues" evidence="1">
    <location>
        <begin position="565"/>
        <end position="593"/>
    </location>
</feature>
<feature type="compositionally biased region" description="Polar residues" evidence="1">
    <location>
        <begin position="680"/>
        <end position="696"/>
    </location>
</feature>
<reference evidence="2 3" key="1">
    <citation type="submission" date="2015-07" db="EMBL/GenBank/DDBJ databases">
        <title>High-quality genome of monoxenous trypanosomatid Leptomonas pyrrhocoris.</title>
        <authorList>
            <person name="Flegontov P."/>
            <person name="Butenko A."/>
            <person name="Firsov S."/>
            <person name="Vlcek C."/>
            <person name="Logacheva M.D."/>
            <person name="Field M."/>
            <person name="Filatov D."/>
            <person name="Flegontova O."/>
            <person name="Gerasimov E."/>
            <person name="Jackson A.P."/>
            <person name="Kelly S."/>
            <person name="Opperdoes F."/>
            <person name="O'Reilly A."/>
            <person name="Votypka J."/>
            <person name="Yurchenko V."/>
            <person name="Lukes J."/>
        </authorList>
    </citation>
    <scope>NUCLEOTIDE SEQUENCE [LARGE SCALE GENOMIC DNA]</scope>
    <source>
        <strain evidence="2">H10</strain>
    </source>
</reference>
<feature type="compositionally biased region" description="Low complexity" evidence="1">
    <location>
        <begin position="524"/>
        <end position="539"/>
    </location>
</feature>
<feature type="region of interest" description="Disordered" evidence="1">
    <location>
        <begin position="1527"/>
        <end position="1550"/>
    </location>
</feature>
<dbReference type="VEuPathDB" id="TriTrypDB:LpyrH10_15_1820"/>
<feature type="compositionally biased region" description="Gly residues" evidence="1">
    <location>
        <begin position="94"/>
        <end position="105"/>
    </location>
</feature>
<protein>
    <submittedName>
        <fullName evidence="2">Uncharacterized protein</fullName>
    </submittedName>
</protein>
<dbReference type="EMBL" id="LGTL01000015">
    <property type="protein sequence ID" value="KPA78017.1"/>
    <property type="molecule type" value="Genomic_DNA"/>
</dbReference>
<feature type="region of interest" description="Disordered" evidence="1">
    <location>
        <begin position="1094"/>
        <end position="1215"/>
    </location>
</feature>
<keyword evidence="3" id="KW-1185">Reference proteome</keyword>
<evidence type="ECO:0000313" key="2">
    <source>
        <dbReference type="EMBL" id="KPA78017.1"/>
    </source>
</evidence>
<evidence type="ECO:0000256" key="1">
    <source>
        <dbReference type="SAM" id="MobiDB-lite"/>
    </source>
</evidence>
<accession>A0A0M9FXL2</accession>
<feature type="region of interest" description="Disordered" evidence="1">
    <location>
        <begin position="905"/>
        <end position="924"/>
    </location>
</feature>
<dbReference type="OrthoDB" id="273563at2759"/>
<sequence>MGCTNQKLHMQQIAYQRDFLGACWNSSLGEEEAEEYLASRWMGVSKNVMALYTNNHCFTVRTLNKDEKARADAAAAGNPQMKAADAPAGGLAPGFGGDAGGGGGKTSIPLSVLTDSPSTSTVGKPSTLSTNTISVFSPSPESKQSREMLASPEGRVASPTLPGQLAAASNPAMAPPTTTTTAVRQSAGHAHGVSNNSVASVKDDHGAANAAAAHAAAGRATTTEKVKKSADPAALRNVVKDSMESERVVHADHPYLQRHGLSVYGGVVFRCAPAHRLYHRISLVPEANMKRLYDMQVTAMSRSAVFDAASSMIGRPGGGPSEPPHHFQPSGSSSDYSRIMRAGEAEERRVPPLTPQVSPSFVPNMVPSPMVHPLHRPPATAVGSSVPNTNLPLPGSSLDKSLPLPSLPLGAVPARHLRFTSGPEMQQSAVIDAWATESPLSSFNNYPAEDRDVAGVTAIRPPVIIGSVTAMELQALPPNAEICFGGWLYVSLQDEQERLRKSLRRYAAQQRRRAAKAASTDAMRFSTRSSSAPRSGSRQSRQRRCGDHTSASGVDETDREGGSSGVNANDTTNRVSGATASPTQDEASPNSASVEMKAADGGEERVPPTDKFSFRPSETAVYHDPLSSPLPQAADSEGDGGEAVHEARSDGPDAVLDRPTVPTKSSSSANIGPAAASLEKNWNGTANASLSDTPTPSREPMRTDHENEAVEKPHEEDAMNSTIAGAGAKQRPTPTPTPLGDGMLREPLDTTPVRLQASRSVTVSPQRTPSRMRPRSSSVPPSPMLGSSNNGPAMPPPLRHAGRYAREAMEADTLNSTWLPYAYVIVAVPMYECSLVSTTFHTALTRHKAVSLNLGSAQSRQAYGVGCITGVRYGGVMVIEYRDKIDDEEDAAWIGELMRVGRAAQQGENGDGAENNDGDGGGSGNVDLSVSAVFRHIHHSAAHRARAEKLRRVKSRIWHKLRRQGLHVVLAATRMADRRHRQHRASVASEVGYLFSTTHTDAAAAAAGSATMAGSSHTPQHLSATVRRTPPTLPYLPSSTANARQTRLRATRSSVTEPVRAENAGVEEGGLGADYGGGGAEELNEAMEDAAANDFDSTDSNLSTNSDSDNDRNAGNRHSRFSSERRHSTATEGRGSSAGGGEYGGGSAHGRIRSSHTNKIGQWWRSSWGRRRHRRRRASGGSESELATGNSGHDGRGHHHHQHQHQNHHGVTTREDRLRWADPQMADDFYLRGTFRQIGGIKYLGVVSLMDGCPVSELVQGIKRWVLNLFAMPIKARPICLYLQRYEGIAASLRVMQTPLAATALALNVASGKQLAQGNFSFHIPSAGVPEGEGTAMNMDDVAASFASQLPGDPFLDPVATSSALVNVSFSALQAPLPQPTRALGYQSYYCGPLEPEVRAVLSPEIEAMIASCQTRQLPDVLKSPTSEGVAAEDHGSAITDDPLSPHPRKLASGKHSTITANSHNTHPATAQGGTAKVAATPTAPSSAFTPAVDTAGSNHSAASLSPKLIPAQPPFDMPYCVDVSTQLAQQRQQKKPQNPASSSPKNFSLHPSVALTESATALTHPQLKAASPAGSFGAPSADAKTTGTMETDTTASHARPPANTVPTTITEFLLYDDPTNRDGGTGSSFTAANSQALAAAAAALMLRENVKGPAAVSNASLAAPSVNTGSFPAIHAPGDDPLLEAAHGVNGGSFDHVKILRETATAAMHHNNNSDNSFLSVSDSTARVDTTAVVASPTRSASKVKEPQEKGQPEPGHPGKSPQSPTQEEKGSGTSTHTYSKREGAPGSPAISSQLLPAARACNRSEPGSSDEEDGSHSKSDGEDATRDNEADERELEWQLADRELRALKSELDEMSHLASVARSELLERLEEFIQLGAVFLPHTRPDQVGLCLITMKMLRQYPEEVPVKEIHTDWVPLLMSLLTSSRESLFCSSGYDGGDLGRMVCGPPGFLTTYNNMVDAADMCDANKRREVCGMRTTKYTIDPLPPLPAPHRLHDIVIAPQPVRFTKAMLHDMKRVGMECEGLSFSFSGGSLGVLAGVLYYYSDFLRAKYRSEVVAAGGRPRDAGATVLDVLSRGGYNVLLRRIWIWGVTPESKKSKRQSAVAATKKLLKRKLDIGDDGSGGDSTPPTPLHANEHEHVATNTTGVGGDSVRFVGRPFRGTEAYALYDAIAHYLRTIEELCTEHRGNSSMAPHAPVKRRSVLMAWRRSRDSEPANANGGAGTTAANRRSTTGDTQINGLDSLLEDASGALDLVPTFEVCVATNYYYKRVMDEAHRSARSHTPSGGGNGGSNGHDESSVMEKPYCGGEEAIKKDALQRNTTKKFFGFLSDHLEQWLARYSEDKTTNAYGKRISVSLN</sequence>
<feature type="region of interest" description="Disordered" evidence="1">
    <location>
        <begin position="1568"/>
        <end position="1605"/>
    </location>
</feature>
<feature type="region of interest" description="Disordered" evidence="1">
    <location>
        <begin position="94"/>
        <end position="200"/>
    </location>
</feature>
<comment type="caution">
    <text evidence="2">The sequence shown here is derived from an EMBL/GenBank/DDBJ whole genome shotgun (WGS) entry which is preliminary data.</text>
</comment>
<feature type="compositionally biased region" description="Basic and acidic residues" evidence="1">
    <location>
        <begin position="699"/>
        <end position="717"/>
    </location>
</feature>
<feature type="region of interest" description="Disordered" evidence="1">
    <location>
        <begin position="210"/>
        <end position="229"/>
    </location>
</feature>
<feature type="region of interest" description="Disordered" evidence="1">
    <location>
        <begin position="510"/>
        <end position="795"/>
    </location>
</feature>
<feature type="compositionally biased region" description="Gly residues" evidence="1">
    <location>
        <begin position="1067"/>
        <end position="1080"/>
    </location>
</feature>
<gene>
    <name evidence="2" type="ORF">ABB37_06772</name>
</gene>
<feature type="compositionally biased region" description="Low complexity" evidence="1">
    <location>
        <begin position="1094"/>
        <end position="1107"/>
    </location>
</feature>